<reference evidence="6" key="1">
    <citation type="submission" date="2019-11" db="EMBL/GenBank/DDBJ databases">
        <authorList>
            <person name="Liu Y."/>
            <person name="Hou J."/>
            <person name="Li T.-Q."/>
            <person name="Guan C.-H."/>
            <person name="Wu X."/>
            <person name="Wu H.-Z."/>
            <person name="Ling F."/>
            <person name="Zhang R."/>
            <person name="Shi X.-G."/>
            <person name="Ren J.-P."/>
            <person name="Chen E.-F."/>
            <person name="Sun J.-M."/>
        </authorList>
    </citation>
    <scope>NUCLEOTIDE SEQUENCE</scope>
    <source>
        <strain evidence="6">Adult_tree_wgs_1</strain>
        <tissue evidence="6">Leaves</tissue>
    </source>
</reference>
<comment type="catalytic activity">
    <reaction evidence="1">
        <text>All bonds known to be hydrolyzed by this endopeptidase have arginine in P1 and an acidic residue in P4. P6 is often occupied by an acidic residue or by a hydroxy-amino-acid residue, the phosphorylation of which enhances cleavage.</text>
        <dbReference type="EC" id="3.4.22.49"/>
    </reaction>
</comment>
<feature type="domain" description="Peptidase C50" evidence="5">
    <location>
        <begin position="2005"/>
        <end position="2099"/>
    </location>
</feature>
<dbReference type="GO" id="GO:0005634">
    <property type="term" value="C:nucleus"/>
    <property type="evidence" value="ECO:0007669"/>
    <property type="project" value="InterPro"/>
</dbReference>
<dbReference type="InterPro" id="IPR030397">
    <property type="entry name" value="SEPARIN_core_dom"/>
</dbReference>
<evidence type="ECO:0000313" key="6">
    <source>
        <dbReference type="EMBL" id="KAF7126352.1"/>
    </source>
</evidence>
<evidence type="ECO:0000256" key="4">
    <source>
        <dbReference type="ARBA" id="ARBA00022829"/>
    </source>
</evidence>
<comment type="caution">
    <text evidence="6">The sequence shown here is derived from an EMBL/GenBank/DDBJ whole genome shotgun (WGS) entry which is preliminary data.</text>
</comment>
<dbReference type="GO" id="GO:0006508">
    <property type="term" value="P:proteolysis"/>
    <property type="evidence" value="ECO:0007669"/>
    <property type="project" value="InterPro"/>
</dbReference>
<dbReference type="Pfam" id="PF25110">
    <property type="entry name" value="TPR_ESP1"/>
    <property type="match status" value="1"/>
</dbReference>
<dbReference type="EMBL" id="WJXA01000011">
    <property type="protein sequence ID" value="KAF7126352.1"/>
    <property type="molecule type" value="Genomic_DNA"/>
</dbReference>
<dbReference type="InterPro" id="IPR056933">
    <property type="entry name" value="TPR_ESP1"/>
</dbReference>
<dbReference type="PANTHER" id="PTHR12792:SF0">
    <property type="entry name" value="SEPARIN"/>
    <property type="match status" value="1"/>
</dbReference>
<dbReference type="Pfam" id="PF03568">
    <property type="entry name" value="Separin_C"/>
    <property type="match status" value="1"/>
</dbReference>
<keyword evidence="4" id="KW-0159">Chromosome partition</keyword>
<protein>
    <recommendedName>
        <fullName evidence="2">separase</fullName>
        <ecNumber evidence="2">3.4.22.49</ecNumber>
    </recommendedName>
</protein>
<dbReference type="GO" id="GO:0072686">
    <property type="term" value="C:mitotic spindle"/>
    <property type="evidence" value="ECO:0007669"/>
    <property type="project" value="TreeGrafter"/>
</dbReference>
<dbReference type="PROSITE" id="PS51700">
    <property type="entry name" value="SEPARIN"/>
    <property type="match status" value="1"/>
</dbReference>
<proteinExistence type="predicted"/>
<keyword evidence="3" id="KW-0378">Hydrolase</keyword>
<organism evidence="6 7">
    <name type="scientific">Rhododendron simsii</name>
    <name type="common">Sims's rhododendron</name>
    <dbReference type="NCBI Taxonomy" id="118357"/>
    <lineage>
        <taxon>Eukaryota</taxon>
        <taxon>Viridiplantae</taxon>
        <taxon>Streptophyta</taxon>
        <taxon>Embryophyta</taxon>
        <taxon>Tracheophyta</taxon>
        <taxon>Spermatophyta</taxon>
        <taxon>Magnoliopsida</taxon>
        <taxon>eudicotyledons</taxon>
        <taxon>Gunneridae</taxon>
        <taxon>Pentapetalae</taxon>
        <taxon>asterids</taxon>
        <taxon>Ericales</taxon>
        <taxon>Ericaceae</taxon>
        <taxon>Ericoideae</taxon>
        <taxon>Rhodoreae</taxon>
        <taxon>Rhododendron</taxon>
    </lineage>
</organism>
<dbReference type="InterPro" id="IPR056932">
    <property type="entry name" value="TPR_ESP1_2nd"/>
</dbReference>
<evidence type="ECO:0000313" key="7">
    <source>
        <dbReference type="Proteomes" id="UP000626092"/>
    </source>
</evidence>
<dbReference type="Pfam" id="PF25113">
    <property type="entry name" value="TPR_ESP1_2nd"/>
    <property type="match status" value="1"/>
</dbReference>
<evidence type="ECO:0000256" key="3">
    <source>
        <dbReference type="ARBA" id="ARBA00022801"/>
    </source>
</evidence>
<evidence type="ECO:0000256" key="1">
    <source>
        <dbReference type="ARBA" id="ARBA00000451"/>
    </source>
</evidence>
<dbReference type="GO" id="GO:0005737">
    <property type="term" value="C:cytoplasm"/>
    <property type="evidence" value="ECO:0007669"/>
    <property type="project" value="TreeGrafter"/>
</dbReference>
<keyword evidence="7" id="KW-1185">Reference proteome</keyword>
<dbReference type="EC" id="3.4.22.49" evidence="2"/>
<name>A0A834L9S7_RHOSS</name>
<accession>A0A834L9S7</accession>
<evidence type="ECO:0000259" key="5">
    <source>
        <dbReference type="PROSITE" id="PS51700"/>
    </source>
</evidence>
<dbReference type="InterPro" id="IPR005314">
    <property type="entry name" value="Peptidase_C50"/>
</dbReference>
<evidence type="ECO:0000256" key="2">
    <source>
        <dbReference type="ARBA" id="ARBA00012489"/>
    </source>
</evidence>
<gene>
    <name evidence="6" type="ORF">RHSIM_Rhsim11G0131800</name>
</gene>
<dbReference type="Proteomes" id="UP000626092">
    <property type="component" value="Unassembled WGS sequence"/>
</dbReference>
<sequence length="2236" mass="250980">MDSDPGSSLLTKLQSSDLHHIHHLFSDYLHPFTDLTPNPKKSKKPSNLDHTTSVRSLAKRFLPFLNRSLSLIHKRLSETPKIDEKPALQLFSTYKLCLDCLDCVSSQLECKPYAVCIQRVRLMHCFEAWGRHGEAQSEGFFVLERLRGIEIGGGNGPKKAAKKKCRYVPVLGEESGVDRDFAVLVVEIVVTLVNCVYVSQSKQDGEYRRVIDLVDEAAPWFRVLDASAYEKLHRVLVTYLNRCTLFLVGELMTFNNDLVREFCSATFAEYSKSVVKDQLQKLTRRICSSLFSVQGNHLSSIIDILTCVLDFMAGECKVEMKNTIMEFIELVDYCANKCRTVTRTLCSPLATYVTKLAGEFSQVLPPLDMLLRLFGTGLFVSDCNDQSRQDSSITTRSMKDGSGIALLLDKEDLLHDLSALIGKLKCCFPATSKAISLPISAELQYTIGSVCQIDSHIKPNYYSSRACKVENGKQYLLSYCNALKFLCQPLADFVNSAKKEIVAETEGASFPTKLSLIQDALHQFIDVYSFCHSACERESNDFDDYENTIVSVAVAALTLSFRTKLYLKESISFVKQVISVDWIQANDLKYIFAALYNVGIALYRNKQVKEASVAVKLCCRASWTCVSFLCKSFANKSNGFHTDVSEDSVTISVSEACAKSAFLLDLLYQCNSHDKLSKTMSYCLENWSAAENLFNKLPSPVALVKQWVKIECKLSKEPNTERIATTLYSLMSSSERLSVRSLGIILEQELFAYHDMSPLYPRLCQKMQMDIIDALVEKVYVADDNCLQKFKFLIAKGRVLRASGVEGLKGCIQCLSDVISMMNVMNAGEVRQSVTICHQLAVAYSLRALCIQEAEPNSKQPFEDIQAALNLWLRPDCCLVDNQCDTALENMPILLYHIIDILSMKVIPGFTEFHDHLYELLIRLFKRKNVPLEKCLALLWQYRRLGHALCASPVSEGFITTFSKHCGEISKSIHFWKSSMSGSLPLEVGFEQSFSFILSNFSHGSCNTEYPFRPDIKVDEVKKAALDLTSKVPLCTSSIFLAAHLYHDLCGRMVSTGRIIEALSYAKEAHHLRSKLLKEKFRYSVEQQTEIYDENGAIIQKRCYCLSSFHMYSTVATSVWDPDNISSEMEGCLLTPWNVLQCYLESILQVGIIYELIGDGSEAETLLQWGKSISSFQDLPLFKVAFSSVLGILYRKQQLWDLAEKELHSAKQILADCCGTISCIKCRWLFEVTIDLHLGDLVRSRHDKYTIEKCSVDAETLYKSALDKLNLPEWKNSVSGPEDIGFENITVCDAVGMNHSHVDEFPSKVDEAEIRIEAKKTRKTKKASKQLQGQCLVAEQNSRMTRSRCRSQKTNDKIPCDVQVGRAKYSNNGLALPDALSQGGPLSKIESPAADSGCEVACVCTKMKGWYCLPIKVMESGCINDCVHMKWEFARRRLLLKLLTGIGIRGETHEAREWFLQSISVLVSRNLFSANSRVPPTILLDMIGEEIPGDPLAVERATVLYNLSWFTLKSYPCKDTRINSCTVTCIQIPRIISWMMLAFVLCREVPVLVQKVSRLLAAIFVLSSSTEIFSSYISPCKAPSESHWASYFHQTSLGTLSESHWASYFHQASLGTHLNLKLLSTLTGKQKVQDPINVEGFCLPGSSSIASETLNLLRLAPESFKDLEGYALRFFQNLHSTTTVGLSFLGGAFASLLTELLGYHPQAPAWILLSRLHSECQPVVLLLPVYSILEVQGVMWTEATDDDIRSGSGILFEDKSFAKRWHCPWGSNVVDDLAPEFKRILEENFSSSSMHHLEDTKDNRSLWWAQRNSLDKRLSKFLSDLEDLWFGPWKFLLLGEFSRSKQQESVLRKLVHNLKVKCNVDAQEGLVKVILGGAKHARESEEFILHLILGKGCFTGYSNQERCSASSDACHEDKSLSKRVFKLTLEASHEVDEGECLNREPVILVLDFGVQMLPWENLPVVRNQEVYRMPSIGSIFATLDRCCQFQEHDVKNAGIFPFIDPLDGFYLLNPSGDLSGTQDTFEDFFREKNLEGKAGTAPTIEELALALKSHDLFIYFGHGSGMQFIPEQEIQKLQNCAATLLMGCSSGSLSVYGSYAPQGAPLCYLLAGSPVIVANLWEVTDKDIDRFAKAVFDFCLEERITDSIGCIQCNLVAEKFNSMQITGTKGNAKKKTSRKIELENFDTSVHNDRCNHRPKIGSFMGQAREACKLPFLIGASPVCYGVPTGIHKKKDL</sequence>
<dbReference type="PANTHER" id="PTHR12792">
    <property type="entry name" value="EXTRA SPINDLE POLES 1-RELATED"/>
    <property type="match status" value="1"/>
</dbReference>
<dbReference type="GO" id="GO:0051307">
    <property type="term" value="P:meiotic chromosome separation"/>
    <property type="evidence" value="ECO:0007669"/>
    <property type="project" value="TreeGrafter"/>
</dbReference>
<dbReference type="OrthoDB" id="10255632at2759"/>
<dbReference type="GO" id="GO:0004197">
    <property type="term" value="F:cysteine-type endopeptidase activity"/>
    <property type="evidence" value="ECO:0007669"/>
    <property type="project" value="InterPro"/>
</dbReference>